<keyword evidence="1" id="KW-0175">Coiled coil</keyword>
<evidence type="ECO:0000313" key="3">
    <source>
        <dbReference type="Proteomes" id="UP001652625"/>
    </source>
</evidence>
<organism evidence="3 4">
    <name type="scientific">Hydra vulgaris</name>
    <name type="common">Hydra</name>
    <name type="synonym">Hydra attenuata</name>
    <dbReference type="NCBI Taxonomy" id="6087"/>
    <lineage>
        <taxon>Eukaryota</taxon>
        <taxon>Metazoa</taxon>
        <taxon>Cnidaria</taxon>
        <taxon>Hydrozoa</taxon>
        <taxon>Hydroidolina</taxon>
        <taxon>Anthoathecata</taxon>
        <taxon>Aplanulata</taxon>
        <taxon>Hydridae</taxon>
        <taxon>Hydra</taxon>
    </lineage>
</organism>
<dbReference type="Proteomes" id="UP001652625">
    <property type="component" value="Chromosome 06"/>
</dbReference>
<name>A0ABM4C4S5_HYDVU</name>
<protein>
    <submittedName>
        <fullName evidence="4">Uncharacterized protein LOC136081987</fullName>
    </submittedName>
</protein>
<dbReference type="GeneID" id="136081987"/>
<keyword evidence="3" id="KW-1185">Reference proteome</keyword>
<feature type="compositionally biased region" description="Basic residues" evidence="2">
    <location>
        <begin position="9"/>
        <end position="18"/>
    </location>
</feature>
<proteinExistence type="predicted"/>
<sequence>MPKSSAEKNHKRRQKNKKSVTPVSTCIVKEKKKDPLEQIKEDLQKAKEAGDHKLATKLRQDLWVLQDQIAGVSPFLNEDELEESLRRNKEREMSLQEKTVEKSVSKADKELKKLQKKLDKILNIKKMKEEGKTLEKNQLEMIEKEDEVRKELAEYESLCNEVKVIL</sequence>
<feature type="coiled-coil region" evidence="1">
    <location>
        <begin position="78"/>
        <end position="161"/>
    </location>
</feature>
<accession>A0ABM4C4S5</accession>
<dbReference type="RefSeq" id="XP_065656571.1">
    <property type="nucleotide sequence ID" value="XM_065800499.1"/>
</dbReference>
<evidence type="ECO:0000256" key="2">
    <source>
        <dbReference type="SAM" id="MobiDB-lite"/>
    </source>
</evidence>
<feature type="region of interest" description="Disordered" evidence="2">
    <location>
        <begin position="1"/>
        <end position="27"/>
    </location>
</feature>
<evidence type="ECO:0000313" key="4">
    <source>
        <dbReference type="RefSeq" id="XP_065656571.1"/>
    </source>
</evidence>
<reference evidence="4" key="1">
    <citation type="submission" date="2025-08" db="UniProtKB">
        <authorList>
            <consortium name="RefSeq"/>
        </authorList>
    </citation>
    <scope>IDENTIFICATION</scope>
</reference>
<gene>
    <name evidence="4" type="primary">LOC136081987</name>
</gene>
<evidence type="ECO:0000256" key="1">
    <source>
        <dbReference type="SAM" id="Coils"/>
    </source>
</evidence>